<dbReference type="InterPro" id="IPR001029">
    <property type="entry name" value="Flagellin_N"/>
</dbReference>
<evidence type="ECO:0000259" key="5">
    <source>
        <dbReference type="Pfam" id="PF00669"/>
    </source>
</evidence>
<dbReference type="Pfam" id="PF00700">
    <property type="entry name" value="Flagellin_C"/>
    <property type="match status" value="1"/>
</dbReference>
<dbReference type="Gene3D" id="6.10.10.10">
    <property type="entry name" value="Flagellar export chaperone, C-terminal domain"/>
    <property type="match status" value="1"/>
</dbReference>
<evidence type="ECO:0000313" key="8">
    <source>
        <dbReference type="Proteomes" id="UP000588068"/>
    </source>
</evidence>
<evidence type="ECO:0000313" key="7">
    <source>
        <dbReference type="EMBL" id="MBB6094206.1"/>
    </source>
</evidence>
<comment type="function">
    <text evidence="4">Flagellin is the subunit protein which polymerizes to form the filaments of bacterial flagella.</text>
</comment>
<keyword evidence="3 4" id="KW-0975">Bacterial flagellum</keyword>
<evidence type="ECO:0000256" key="3">
    <source>
        <dbReference type="ARBA" id="ARBA00023143"/>
    </source>
</evidence>
<dbReference type="RefSeq" id="WP_184333256.1">
    <property type="nucleotide sequence ID" value="NZ_JACHHZ010000003.1"/>
</dbReference>
<keyword evidence="7" id="KW-0966">Cell projection</keyword>
<reference evidence="7 8" key="1">
    <citation type="submission" date="2020-08" db="EMBL/GenBank/DDBJ databases">
        <title>Genomic Encyclopedia of Type Strains, Phase IV (KMG-IV): sequencing the most valuable type-strain genomes for metagenomic binning, comparative biology and taxonomic classification.</title>
        <authorList>
            <person name="Goeker M."/>
        </authorList>
    </citation>
    <scope>NUCLEOTIDE SEQUENCE [LARGE SCALE GENOMIC DNA]</scope>
    <source>
        <strain evidence="7 8">DSM 26723</strain>
    </source>
</reference>
<dbReference type="GO" id="GO:0005198">
    <property type="term" value="F:structural molecule activity"/>
    <property type="evidence" value="ECO:0007669"/>
    <property type="project" value="UniProtKB-UniRule"/>
</dbReference>
<dbReference type="GO" id="GO:0009288">
    <property type="term" value="C:bacterial-type flagellum"/>
    <property type="evidence" value="ECO:0007669"/>
    <property type="project" value="UniProtKB-SubCell"/>
</dbReference>
<dbReference type="AlphaFoldDB" id="A0A841HMV7"/>
<gene>
    <name evidence="7" type="ORF">HNQ60_003087</name>
</gene>
<proteinExistence type="inferred from homology"/>
<dbReference type="Gene3D" id="6.10.280.190">
    <property type="match status" value="1"/>
</dbReference>
<dbReference type="Gene3D" id="1.20.1330.10">
    <property type="entry name" value="f41 fragment of flagellin, N-terminal domain"/>
    <property type="match status" value="1"/>
</dbReference>
<comment type="caution">
    <text evidence="7">The sequence shown here is derived from an EMBL/GenBank/DDBJ whole genome shotgun (WGS) entry which is preliminary data.</text>
</comment>
<sequence length="479" mass="48432">MALVINTNVMSLNAQRNLTTSGNQLATSLQRLSSGLRINSAKDDAAGLAISERMTTQITGLNMAARNANDGISLAQTTEGALQEVTSNLQRIRELAVQSANATNSDSDRAALNAEVSQRIAEIDRIASQTSFNGRKVLDGSFGSATFQVGANVGETIGISLNTSMKTSAVGAVAQAESISTSGAFEAVYIEDGDLTIDYGAGSAVNVAAGTYTSATQLAQAINAAATTSNAGVAVNVASINGSGEIVLTGGATAADTVTAAGTASTLLGLANAAGSGATGTSTAVANSFNGMTLAATEFTVQVGDGTAVDLAGTYATTQDFVDKLNSVSGVTASLTEDGTISISSTDNLTFSGAVATGNTARQFDFNTTTYVPAGNLESVNVSSADEANDAILRVDAALTSVSALRSDLGAIQNRFQSTINNLQTVSENLSASRSRIQDTDFAAETAALTRAQILQQAGTAMVAQANSAPQNVLSLLRG</sequence>
<dbReference type="PANTHER" id="PTHR42792">
    <property type="entry name" value="FLAGELLIN"/>
    <property type="match status" value="1"/>
</dbReference>
<comment type="similarity">
    <text evidence="1 4">Belongs to the bacterial flagellin family.</text>
</comment>
<evidence type="ECO:0000256" key="4">
    <source>
        <dbReference type="RuleBase" id="RU362073"/>
    </source>
</evidence>
<keyword evidence="7" id="KW-0282">Flagellum</keyword>
<protein>
    <recommendedName>
        <fullName evidence="4">Flagellin</fullName>
    </recommendedName>
</protein>
<dbReference type="InterPro" id="IPR001492">
    <property type="entry name" value="Flagellin"/>
</dbReference>
<dbReference type="Pfam" id="PF00669">
    <property type="entry name" value="Flagellin_N"/>
    <property type="match status" value="1"/>
</dbReference>
<dbReference type="InterPro" id="IPR042187">
    <property type="entry name" value="Flagellin_C_sub2"/>
</dbReference>
<keyword evidence="2 4" id="KW-0964">Secreted</keyword>
<keyword evidence="7" id="KW-0969">Cilium</keyword>
<evidence type="ECO:0000256" key="2">
    <source>
        <dbReference type="ARBA" id="ARBA00022525"/>
    </source>
</evidence>
<feature type="domain" description="Flagellin N-terminal" evidence="5">
    <location>
        <begin position="5"/>
        <end position="141"/>
    </location>
</feature>
<name>A0A841HMV7_9GAMM</name>
<dbReference type="SUPFAM" id="SSF64518">
    <property type="entry name" value="Phase 1 flagellin"/>
    <property type="match status" value="1"/>
</dbReference>
<dbReference type="EMBL" id="JACHHZ010000003">
    <property type="protein sequence ID" value="MBB6094206.1"/>
    <property type="molecule type" value="Genomic_DNA"/>
</dbReference>
<comment type="subcellular location">
    <subcellularLocation>
        <location evidence="4">Secreted</location>
    </subcellularLocation>
    <subcellularLocation>
        <location evidence="4">Bacterial flagellum</location>
    </subcellularLocation>
</comment>
<dbReference type="PANTHER" id="PTHR42792:SF2">
    <property type="entry name" value="FLAGELLIN"/>
    <property type="match status" value="1"/>
</dbReference>
<feature type="domain" description="Flagellin C-terminal" evidence="6">
    <location>
        <begin position="395"/>
        <end position="477"/>
    </location>
</feature>
<dbReference type="InterPro" id="IPR046358">
    <property type="entry name" value="Flagellin_C"/>
</dbReference>
<dbReference type="Gene3D" id="2.170.280.10">
    <property type="entry name" value="f41 fragment of flagellin, middle domain"/>
    <property type="match status" value="1"/>
</dbReference>
<dbReference type="Proteomes" id="UP000588068">
    <property type="component" value="Unassembled WGS sequence"/>
</dbReference>
<evidence type="ECO:0000259" key="6">
    <source>
        <dbReference type="Pfam" id="PF00700"/>
    </source>
</evidence>
<dbReference type="Gene3D" id="2.30.220.10">
    <property type="entry name" value="f41 fragment of flagellin, C-terminal domain"/>
    <property type="match status" value="1"/>
</dbReference>
<dbReference type="PRINTS" id="PR00207">
    <property type="entry name" value="FLAGELLIN"/>
</dbReference>
<organism evidence="7 8">
    <name type="scientific">Povalibacter uvarum</name>
    <dbReference type="NCBI Taxonomy" id="732238"/>
    <lineage>
        <taxon>Bacteria</taxon>
        <taxon>Pseudomonadati</taxon>
        <taxon>Pseudomonadota</taxon>
        <taxon>Gammaproteobacteria</taxon>
        <taxon>Steroidobacterales</taxon>
        <taxon>Steroidobacteraceae</taxon>
        <taxon>Povalibacter</taxon>
    </lineage>
</organism>
<evidence type="ECO:0000256" key="1">
    <source>
        <dbReference type="ARBA" id="ARBA00005709"/>
    </source>
</evidence>
<dbReference type="GO" id="GO:0005576">
    <property type="term" value="C:extracellular region"/>
    <property type="evidence" value="ECO:0007669"/>
    <property type="project" value="UniProtKB-SubCell"/>
</dbReference>
<keyword evidence="8" id="KW-1185">Reference proteome</keyword>
<accession>A0A841HMV7</accession>